<dbReference type="Proteomes" id="UP000625711">
    <property type="component" value="Unassembled WGS sequence"/>
</dbReference>
<protein>
    <submittedName>
        <fullName evidence="2">Uncharacterized protein</fullName>
    </submittedName>
</protein>
<gene>
    <name evidence="2" type="ORF">GWI33_018507</name>
</gene>
<proteinExistence type="predicted"/>
<organism evidence="2 3">
    <name type="scientific">Rhynchophorus ferrugineus</name>
    <name type="common">Red palm weevil</name>
    <name type="synonym">Curculio ferrugineus</name>
    <dbReference type="NCBI Taxonomy" id="354439"/>
    <lineage>
        <taxon>Eukaryota</taxon>
        <taxon>Metazoa</taxon>
        <taxon>Ecdysozoa</taxon>
        <taxon>Arthropoda</taxon>
        <taxon>Hexapoda</taxon>
        <taxon>Insecta</taxon>
        <taxon>Pterygota</taxon>
        <taxon>Neoptera</taxon>
        <taxon>Endopterygota</taxon>
        <taxon>Coleoptera</taxon>
        <taxon>Polyphaga</taxon>
        <taxon>Cucujiformia</taxon>
        <taxon>Curculionidae</taxon>
        <taxon>Dryophthorinae</taxon>
        <taxon>Rhynchophorus</taxon>
    </lineage>
</organism>
<dbReference type="AlphaFoldDB" id="A0A834HWY0"/>
<keyword evidence="3" id="KW-1185">Reference proteome</keyword>
<evidence type="ECO:0000313" key="2">
    <source>
        <dbReference type="EMBL" id="KAF7268357.1"/>
    </source>
</evidence>
<comment type="caution">
    <text evidence="2">The sequence shown here is derived from an EMBL/GenBank/DDBJ whole genome shotgun (WGS) entry which is preliminary data.</text>
</comment>
<reference evidence="2" key="1">
    <citation type="submission" date="2020-08" db="EMBL/GenBank/DDBJ databases">
        <title>Genome sequencing and assembly of the red palm weevil Rhynchophorus ferrugineus.</title>
        <authorList>
            <person name="Dias G.B."/>
            <person name="Bergman C.M."/>
            <person name="Manee M."/>
        </authorList>
    </citation>
    <scope>NUCLEOTIDE SEQUENCE</scope>
    <source>
        <strain evidence="2">AA-2017</strain>
        <tissue evidence="2">Whole larva</tissue>
    </source>
</reference>
<accession>A0A834HWY0</accession>
<sequence length="68" mass="7677">MEIYRTKQLPGRERVASRRKTKKKMKERSRATARKPVELPLFVLVHLQLIAPGVPEGHLRCGATAAVT</sequence>
<evidence type="ECO:0000313" key="3">
    <source>
        <dbReference type="Proteomes" id="UP000625711"/>
    </source>
</evidence>
<dbReference type="EMBL" id="JAACXV010014331">
    <property type="protein sequence ID" value="KAF7268357.1"/>
    <property type="molecule type" value="Genomic_DNA"/>
</dbReference>
<evidence type="ECO:0000256" key="1">
    <source>
        <dbReference type="SAM" id="MobiDB-lite"/>
    </source>
</evidence>
<feature type="region of interest" description="Disordered" evidence="1">
    <location>
        <begin position="1"/>
        <end position="32"/>
    </location>
</feature>
<name>A0A834HWY0_RHYFE</name>
<feature type="compositionally biased region" description="Basic residues" evidence="1">
    <location>
        <begin position="17"/>
        <end position="32"/>
    </location>
</feature>